<keyword evidence="3" id="KW-1185">Reference proteome</keyword>
<feature type="transmembrane region" description="Helical" evidence="1">
    <location>
        <begin position="213"/>
        <end position="234"/>
    </location>
</feature>
<organism evidence="2 3">
    <name type="scientific">Neolewinella lacunae</name>
    <dbReference type="NCBI Taxonomy" id="1517758"/>
    <lineage>
        <taxon>Bacteria</taxon>
        <taxon>Pseudomonadati</taxon>
        <taxon>Bacteroidota</taxon>
        <taxon>Saprospiria</taxon>
        <taxon>Saprospirales</taxon>
        <taxon>Lewinellaceae</taxon>
        <taxon>Neolewinella</taxon>
    </lineage>
</organism>
<feature type="transmembrane region" description="Helical" evidence="1">
    <location>
        <begin position="149"/>
        <end position="170"/>
    </location>
</feature>
<dbReference type="RefSeq" id="WP_187465706.1">
    <property type="nucleotide sequence ID" value="NZ_JACSIT010000068.1"/>
</dbReference>
<dbReference type="Pfam" id="PF12412">
    <property type="entry name" value="DUF3667"/>
    <property type="match status" value="1"/>
</dbReference>
<feature type="transmembrane region" description="Helical" evidence="1">
    <location>
        <begin position="123"/>
        <end position="142"/>
    </location>
</feature>
<feature type="transmembrane region" description="Helical" evidence="1">
    <location>
        <begin position="74"/>
        <end position="91"/>
    </location>
</feature>
<evidence type="ECO:0000256" key="1">
    <source>
        <dbReference type="SAM" id="Phobius"/>
    </source>
</evidence>
<name>A0A923T7H7_9BACT</name>
<gene>
    <name evidence="2" type="ORF">H9S92_05455</name>
</gene>
<dbReference type="EMBL" id="JACSIT010000068">
    <property type="protein sequence ID" value="MBC6993594.1"/>
    <property type="molecule type" value="Genomic_DNA"/>
</dbReference>
<evidence type="ECO:0000313" key="2">
    <source>
        <dbReference type="EMBL" id="MBC6993594.1"/>
    </source>
</evidence>
<dbReference type="Proteomes" id="UP000650081">
    <property type="component" value="Unassembled WGS sequence"/>
</dbReference>
<dbReference type="AlphaFoldDB" id="A0A923T7H7"/>
<protein>
    <submittedName>
        <fullName evidence="2">DUF3667 domain-containing protein</fullName>
    </submittedName>
</protein>
<accession>A0A923T7H7</accession>
<evidence type="ECO:0000313" key="3">
    <source>
        <dbReference type="Proteomes" id="UP000650081"/>
    </source>
</evidence>
<proteinExistence type="predicted"/>
<comment type="caution">
    <text evidence="2">The sequence shown here is derived from an EMBL/GenBank/DDBJ whole genome shotgun (WGS) entry which is preliminary data.</text>
</comment>
<keyword evidence="1" id="KW-1133">Transmembrane helix</keyword>
<sequence>MPELCKNCNTAIALHYCPNCGRPKAVPRVSGHYLLQEIQAVLSLEKGFLLTVRELAFNPGGSIKAFLTEDRNRLVKPIVFLILTSLIYTLLNRLLHFEDGYVNYSADQESSTLLIFQWVQNNYGYANIIMAVFIGFWIKVFFRKYQFNYFEILILLCFVMGMGMLIYAFFGLAQALTSVNLLHIGGMVGFAYTSYAVGHFFDKRKAGSYVKAFLAYIIGMITFSLAAIAVGMFIDAVM</sequence>
<dbReference type="InterPro" id="IPR022134">
    <property type="entry name" value="DUF3667"/>
</dbReference>
<keyword evidence="1" id="KW-0472">Membrane</keyword>
<keyword evidence="1" id="KW-0812">Transmembrane</keyword>
<reference evidence="2" key="1">
    <citation type="submission" date="2020-08" db="EMBL/GenBank/DDBJ databases">
        <title>Lewinella bacteria from marine environments.</title>
        <authorList>
            <person name="Zhong Y."/>
        </authorList>
    </citation>
    <scope>NUCLEOTIDE SEQUENCE</scope>
    <source>
        <strain evidence="2">KCTC 42187</strain>
    </source>
</reference>
<feature type="transmembrane region" description="Helical" evidence="1">
    <location>
        <begin position="182"/>
        <end position="201"/>
    </location>
</feature>